<dbReference type="Pfam" id="PF00910">
    <property type="entry name" value="RNA_helicase"/>
    <property type="match status" value="1"/>
</dbReference>
<sequence length="454" mass="52344">MNKKEANLTAIVLVQQLEDEHWKTWKDKTALKQARDESNIRPLLEAVTDKLNKADITVKEAYGIKHDKDEVKVWNQKLMKNVIEKKSEHIHFLFKFEKGASLNRIALAVGIEPQYLEKLKSGRYGYDNCLAYLIHAKDEAKYQYRPEEVVTLLGEDYQSIYHRSMATWVKGQATKKAKETNLSVDWLVERILAGEITKENIMLTNDYYAIYGRHKQKVNEAIETAGEQKSYQTISELKMGKFKKTIFFITAPSGAGKTRFAKELIEILQQVALKFGQRWDYSLTASTNAFDDYNGQEILFLDDIRGSSMTVSDWLKLLDPYMISPISARYHNKIGSAKVIIITSTKKPVRFFGIAKENNNEDSGQFVRRIDYLVTIDKSCGLSHPQRSAPQTDDFIDTWQKRIFHSFEFDKPKSHTKNQALDILVKTVIKNMQWNKPKKVINASDQTNNDNPLL</sequence>
<proteinExistence type="predicted"/>
<dbReference type="GO" id="GO:0003724">
    <property type="term" value="F:RNA helicase activity"/>
    <property type="evidence" value="ECO:0007669"/>
    <property type="project" value="InterPro"/>
</dbReference>
<dbReference type="GO" id="GO:0003677">
    <property type="term" value="F:DNA binding"/>
    <property type="evidence" value="ECO:0007669"/>
    <property type="project" value="InterPro"/>
</dbReference>
<dbReference type="InterPro" id="IPR000605">
    <property type="entry name" value="Helicase_SF3_ssDNA/RNA_vir"/>
</dbReference>
<dbReference type="GO" id="GO:0005727">
    <property type="term" value="C:extrachromosomal circular DNA"/>
    <property type="evidence" value="ECO:0007669"/>
    <property type="project" value="InterPro"/>
</dbReference>
<reference evidence="3 4" key="1">
    <citation type="submission" date="2019-04" db="EMBL/GenBank/DDBJ databases">
        <title>Genome analysis of Streptococcus suis strain WUSS330.</title>
        <authorList>
            <person name="Chen H."/>
            <person name="Gao X."/>
            <person name="Wu Z."/>
        </authorList>
    </citation>
    <scope>NUCLEOTIDE SEQUENCE [LARGE SCALE GENOMIC DNA]</scope>
    <source>
        <strain evidence="3 4">WUSS330</strain>
    </source>
</reference>
<dbReference type="SUPFAM" id="SSF52540">
    <property type="entry name" value="P-loop containing nucleoside triphosphate hydrolases"/>
    <property type="match status" value="1"/>
</dbReference>
<dbReference type="Gene3D" id="3.40.50.300">
    <property type="entry name" value="P-loop containing nucleotide triphosphate hydrolases"/>
    <property type="match status" value="1"/>
</dbReference>
<dbReference type="GO" id="GO:0003723">
    <property type="term" value="F:RNA binding"/>
    <property type="evidence" value="ECO:0007669"/>
    <property type="project" value="InterPro"/>
</dbReference>
<dbReference type="Pfam" id="PF01719">
    <property type="entry name" value="Rep_OBD"/>
    <property type="match status" value="1"/>
</dbReference>
<gene>
    <name evidence="3" type="ORF">FAJ36_00395</name>
</gene>
<dbReference type="InterPro" id="IPR027417">
    <property type="entry name" value="P-loop_NTPase"/>
</dbReference>
<dbReference type="GO" id="GO:0003916">
    <property type="term" value="F:DNA topoisomerase activity"/>
    <property type="evidence" value="ECO:0007669"/>
    <property type="project" value="InterPro"/>
</dbReference>
<dbReference type="Proteomes" id="UP000305785">
    <property type="component" value="Unassembled WGS sequence"/>
</dbReference>
<comment type="caution">
    <text evidence="3">The sequence shown here is derived from an EMBL/GenBank/DDBJ whole genome shotgun (WGS) entry which is preliminary data.</text>
</comment>
<dbReference type="Gene3D" id="3.40.1310.30">
    <property type="match status" value="1"/>
</dbReference>
<accession>A0A4T2H5F7</accession>
<evidence type="ECO:0000313" key="3">
    <source>
        <dbReference type="EMBL" id="TII07172.1"/>
    </source>
</evidence>
<dbReference type="InterPro" id="IPR002631">
    <property type="entry name" value="Plasmid_rep_OBD"/>
</dbReference>
<organism evidence="3 4">
    <name type="scientific">Streptococcus suis</name>
    <dbReference type="NCBI Taxonomy" id="1307"/>
    <lineage>
        <taxon>Bacteria</taxon>
        <taxon>Bacillati</taxon>
        <taxon>Bacillota</taxon>
        <taxon>Bacilli</taxon>
        <taxon>Lactobacillales</taxon>
        <taxon>Streptococcaceae</taxon>
        <taxon>Streptococcus</taxon>
    </lineage>
</organism>
<dbReference type="RefSeq" id="WP_136671071.1">
    <property type="nucleotide sequence ID" value="NZ_SSXN01000001.1"/>
</dbReference>
<feature type="domain" description="Helicase superfamily 3 single-stranded DNA/RNA virus" evidence="1">
    <location>
        <begin position="248"/>
        <end position="344"/>
    </location>
</feature>
<name>A0A4T2H5F7_STRSU</name>
<dbReference type="EMBL" id="SSXN01000001">
    <property type="protein sequence ID" value="TII07172.1"/>
    <property type="molecule type" value="Genomic_DNA"/>
</dbReference>
<dbReference type="AlphaFoldDB" id="A0A4T2H5F7"/>
<dbReference type="GO" id="GO:0006260">
    <property type="term" value="P:DNA replication"/>
    <property type="evidence" value="ECO:0007669"/>
    <property type="project" value="InterPro"/>
</dbReference>
<evidence type="ECO:0000313" key="4">
    <source>
        <dbReference type="Proteomes" id="UP000305785"/>
    </source>
</evidence>
<feature type="domain" description="Plasmid replication protein origin binding" evidence="2">
    <location>
        <begin position="59"/>
        <end position="154"/>
    </location>
</feature>
<evidence type="ECO:0000259" key="2">
    <source>
        <dbReference type="Pfam" id="PF01719"/>
    </source>
</evidence>
<protein>
    <submittedName>
        <fullName evidence="3">AAA family ATPase</fullName>
    </submittedName>
</protein>
<evidence type="ECO:0000259" key="1">
    <source>
        <dbReference type="Pfam" id="PF00910"/>
    </source>
</evidence>